<keyword evidence="1" id="KW-0732">Signal</keyword>
<dbReference type="Proteomes" id="UP001168098">
    <property type="component" value="Unassembled WGS sequence"/>
</dbReference>
<feature type="domain" description="Ribophorin II third" evidence="3">
    <location>
        <begin position="432"/>
        <end position="492"/>
    </location>
</feature>
<keyword evidence="1" id="KW-0256">Endoplasmic reticulum</keyword>
<comment type="caution">
    <text evidence="5">The sequence shown here is derived from an EMBL/GenBank/DDBJ whole genome shotgun (WGS) entry which is preliminary data.</text>
</comment>
<evidence type="ECO:0000259" key="3">
    <source>
        <dbReference type="Pfam" id="PF23860"/>
    </source>
</evidence>
<proteinExistence type="inferred from homology"/>
<dbReference type="InterPro" id="IPR008814">
    <property type="entry name" value="Swp1"/>
</dbReference>
<evidence type="ECO:0000256" key="1">
    <source>
        <dbReference type="RuleBase" id="RU366029"/>
    </source>
</evidence>
<dbReference type="Pfam" id="PF23861">
    <property type="entry name" value="Ribophorin_II_2nd"/>
    <property type="match status" value="1"/>
</dbReference>
<dbReference type="PANTHER" id="PTHR12640:SF0">
    <property type="entry name" value="DOLICHYL-DIPHOSPHOOLIGOSACCHARIDE--PROTEIN GLYCOSYLTRANSFERASE SUBUNIT 2"/>
    <property type="match status" value="1"/>
</dbReference>
<accession>A0AA38ZXX6</accession>
<comment type="similarity">
    <text evidence="1">Belongs to the SWP1 family.</text>
</comment>
<feature type="signal peptide" evidence="1">
    <location>
        <begin position="1"/>
        <end position="24"/>
    </location>
</feature>
<evidence type="ECO:0000313" key="6">
    <source>
        <dbReference type="Proteomes" id="UP001168098"/>
    </source>
</evidence>
<dbReference type="PANTHER" id="PTHR12640">
    <property type="entry name" value="RIBOPHORIN II"/>
    <property type="match status" value="1"/>
</dbReference>
<dbReference type="InterPro" id="IPR055373">
    <property type="entry name" value="Ribophorin_II_N"/>
</dbReference>
<name>A0AA38ZXX6_VITRO</name>
<comment type="subunit">
    <text evidence="1">Component of the oligosaccharyltransferase (OST) complex.</text>
</comment>
<comment type="subcellular location">
    <subcellularLocation>
        <location evidence="1">Endoplasmic reticulum membrane</location>
        <topology evidence="1">Multi-pass membrane protein</topology>
    </subcellularLocation>
</comment>
<dbReference type="InterPro" id="IPR055375">
    <property type="entry name" value="Ribophorin_II_2nd"/>
</dbReference>
<feature type="domain" description="Ribophorin II N-terminal" evidence="2">
    <location>
        <begin position="27"/>
        <end position="309"/>
    </location>
</feature>
<organism evidence="5 6">
    <name type="scientific">Vitis rotundifolia</name>
    <name type="common">Muscadine grape</name>
    <dbReference type="NCBI Taxonomy" id="103349"/>
    <lineage>
        <taxon>Eukaryota</taxon>
        <taxon>Viridiplantae</taxon>
        <taxon>Streptophyta</taxon>
        <taxon>Embryophyta</taxon>
        <taxon>Tracheophyta</taxon>
        <taxon>Spermatophyta</taxon>
        <taxon>Magnoliopsida</taxon>
        <taxon>eudicotyledons</taxon>
        <taxon>Gunneridae</taxon>
        <taxon>Pentapetalae</taxon>
        <taxon>rosids</taxon>
        <taxon>Vitales</taxon>
        <taxon>Vitaceae</taxon>
        <taxon>Viteae</taxon>
        <taxon>Vitis</taxon>
    </lineage>
</organism>
<feature type="domain" description="Ribophorin II second" evidence="4">
    <location>
        <begin position="317"/>
        <end position="424"/>
    </location>
</feature>
<dbReference type="GO" id="GO:0006487">
    <property type="term" value="P:protein N-linked glycosylation"/>
    <property type="evidence" value="ECO:0007669"/>
    <property type="project" value="UniProtKB-UniRule"/>
</dbReference>
<sequence length="505" mass="54851">MARSPGGFLVLVLILTISIHKAASILDSHQPVALELFSPVHGSFGSLEESYDALQTFQILGIEKKPDISDTTCTLVLKTLGSSSSSLKDLFYALKVNGILKCDIDEEVFEGIKSRLQSVSNDASSLLDFYYSIGSLALIKEQAPKVDVLLTDADGIFQSIKALSQSDGRWRYSSNNPESSTYAAALLNYSTLPLFPSLVTYGTCLLLVRLSICSASIHQGLDFTGWLFQVYDGAFYFDEKIVDAREQHGPLSTTASVVRGLTAFADVTSGSLNIPGDKILGLAKFFLSVGIPGDAKDFFNQVYSLACLESNRVSIPLILSLPATVLSLTKNDQLKVRVNTVLGSSAPPLTVKLLQAFSSSSKNAFIIENQELKFDPENAVHFLDALPENVDVGNYVFVFEILLHDPEHQKIYATGSRTRVPIIVTGVIKVDTAEIVILDSDLGSVETKRKLDLAGENDVSLSANHLQKLRLSFQLATPLGHAFKPHQVCGQLSVSCMIFFPCLVG</sequence>
<protein>
    <recommendedName>
        <fullName evidence="1">Dolichyl-diphosphooligosaccharide--protein glycosyltransferase subunit 2</fullName>
    </recommendedName>
    <alternativeName>
        <fullName evidence="1">Ribophorin-2</fullName>
    </alternativeName>
</protein>
<gene>
    <name evidence="5" type="ORF">PVL29_008941</name>
</gene>
<feature type="chain" id="PRO_5041486133" description="Dolichyl-diphosphooligosaccharide--protein glycosyltransferase subunit 2" evidence="1">
    <location>
        <begin position="25"/>
        <end position="505"/>
    </location>
</feature>
<dbReference type="GO" id="GO:0008250">
    <property type="term" value="C:oligosaccharyltransferase complex"/>
    <property type="evidence" value="ECO:0007669"/>
    <property type="project" value="UniProtKB-UniRule"/>
</dbReference>
<dbReference type="InterPro" id="IPR055374">
    <property type="entry name" value="Ribophorin_II_3rd"/>
</dbReference>
<keyword evidence="6" id="KW-1185">Reference proteome</keyword>
<evidence type="ECO:0000259" key="4">
    <source>
        <dbReference type="Pfam" id="PF23861"/>
    </source>
</evidence>
<reference evidence="5 6" key="1">
    <citation type="journal article" date="2023" name="BMC Biotechnol.">
        <title>Vitis rotundifolia cv Carlos genome sequencing.</title>
        <authorList>
            <person name="Huff M."/>
            <person name="Hulse-Kemp A."/>
            <person name="Scheffler B."/>
            <person name="Youngblood R."/>
            <person name="Simpson S."/>
            <person name="Babiker E."/>
            <person name="Staton M."/>
        </authorList>
    </citation>
    <scope>NUCLEOTIDE SEQUENCE [LARGE SCALE GENOMIC DNA]</scope>
    <source>
        <tissue evidence="5">Leaf</tissue>
    </source>
</reference>
<dbReference type="AlphaFoldDB" id="A0AA38ZXX6"/>
<evidence type="ECO:0000259" key="2">
    <source>
        <dbReference type="Pfam" id="PF05817"/>
    </source>
</evidence>
<dbReference type="Pfam" id="PF05817">
    <property type="entry name" value="Ribophorin_II"/>
    <property type="match status" value="1"/>
</dbReference>
<dbReference type="EMBL" id="JARBHA010000007">
    <property type="protein sequence ID" value="KAJ9696950.1"/>
    <property type="molecule type" value="Genomic_DNA"/>
</dbReference>
<comment type="pathway">
    <text evidence="1">Protein modification; protein glycosylation.</text>
</comment>
<dbReference type="Pfam" id="PF23860">
    <property type="entry name" value="Ribophorin_II_3rd"/>
    <property type="match status" value="1"/>
</dbReference>
<evidence type="ECO:0000313" key="5">
    <source>
        <dbReference type="EMBL" id="KAJ9696950.1"/>
    </source>
</evidence>
<comment type="function">
    <text evidence="1">Subunit of the oligosaccharyl transferase (OST) complex that catalyzes the initial transfer of a defined glycan (Glc(3)Man(9)GlcNAc(2) in eukaryotes) from the lipid carrier dolichol-pyrophosphate to an asparagine residue within an Asn-X-Ser/Thr consensus motif in nascent polypeptide chains, the first step in protein N-glycosylation. N-glycosylation occurs cotranslationally and the complex associates with the Sec61 complex at the channel-forming translocon complex that mediates protein translocation across the endoplasmic reticulum (ER). All subunits are required for a maximal enzyme activity.</text>
</comment>